<dbReference type="InterPro" id="IPR011032">
    <property type="entry name" value="GroES-like_sf"/>
</dbReference>
<dbReference type="CDD" id="cd05283">
    <property type="entry name" value="CAD1"/>
    <property type="match status" value="1"/>
</dbReference>
<dbReference type="InterPro" id="IPR029752">
    <property type="entry name" value="D-isomer_DH_CS1"/>
</dbReference>
<dbReference type="Pfam" id="PF08240">
    <property type="entry name" value="ADH_N"/>
    <property type="match status" value="2"/>
</dbReference>
<dbReference type="InterPro" id="IPR036291">
    <property type="entry name" value="NAD(P)-bd_dom_sf"/>
</dbReference>
<dbReference type="Gene3D" id="3.40.50.720">
    <property type="entry name" value="NAD(P)-binding Rossmann-like Domain"/>
    <property type="match status" value="1"/>
</dbReference>
<evidence type="ECO:0000256" key="3">
    <source>
        <dbReference type="ARBA" id="ARBA00022833"/>
    </source>
</evidence>
<name>A0A0D2CIK6_9EURO</name>
<dbReference type="VEuPathDB" id="FungiDB:PV07_02641"/>
<dbReference type="PROSITE" id="PS00059">
    <property type="entry name" value="ADH_ZINC"/>
    <property type="match status" value="1"/>
</dbReference>
<dbReference type="Gene3D" id="3.90.180.10">
    <property type="entry name" value="Medium-chain alcohol dehydrogenases, catalytic domain"/>
    <property type="match status" value="2"/>
</dbReference>
<dbReference type="GeneID" id="27341835"/>
<dbReference type="Proteomes" id="UP000054466">
    <property type="component" value="Unassembled WGS sequence"/>
</dbReference>
<dbReference type="GO" id="GO:0008270">
    <property type="term" value="F:zinc ion binding"/>
    <property type="evidence" value="ECO:0007669"/>
    <property type="project" value="InterPro"/>
</dbReference>
<evidence type="ECO:0000313" key="6">
    <source>
        <dbReference type="EMBL" id="KIW30953.1"/>
    </source>
</evidence>
<dbReference type="OrthoDB" id="1879366at2759"/>
<evidence type="ECO:0000256" key="2">
    <source>
        <dbReference type="ARBA" id="ARBA00022723"/>
    </source>
</evidence>
<dbReference type="InterPro" id="IPR020843">
    <property type="entry name" value="ER"/>
</dbReference>
<proteinExistence type="predicted"/>
<protein>
    <recommendedName>
        <fullName evidence="5">Enoyl reductase (ER) domain-containing protein</fullName>
    </recommendedName>
</protein>
<accession>A0A0D2CIK6</accession>
<evidence type="ECO:0000256" key="4">
    <source>
        <dbReference type="ARBA" id="ARBA00023002"/>
    </source>
</evidence>
<keyword evidence="3" id="KW-0862">Zinc</keyword>
<dbReference type="SMART" id="SM00829">
    <property type="entry name" value="PKS_ER"/>
    <property type="match status" value="1"/>
</dbReference>
<reference evidence="6 7" key="1">
    <citation type="submission" date="2015-01" db="EMBL/GenBank/DDBJ databases">
        <title>The Genome Sequence of Cladophialophora immunda CBS83496.</title>
        <authorList>
            <consortium name="The Broad Institute Genomics Platform"/>
            <person name="Cuomo C."/>
            <person name="de Hoog S."/>
            <person name="Gorbushina A."/>
            <person name="Stielow B."/>
            <person name="Teixiera M."/>
            <person name="Abouelleil A."/>
            <person name="Chapman S.B."/>
            <person name="Priest M."/>
            <person name="Young S.K."/>
            <person name="Wortman J."/>
            <person name="Nusbaum C."/>
            <person name="Birren B."/>
        </authorList>
    </citation>
    <scope>NUCLEOTIDE SEQUENCE [LARGE SCALE GENOMIC DNA]</scope>
    <source>
        <strain evidence="6 7">CBS 83496</strain>
    </source>
</reference>
<dbReference type="SUPFAM" id="SSF50129">
    <property type="entry name" value="GroES-like"/>
    <property type="match status" value="1"/>
</dbReference>
<keyword evidence="7" id="KW-1185">Reference proteome</keyword>
<sequence>MAQTFVMRGVEGKVKKTPADIPELKPNEVLVKITHSGLCGTDLFYIDPGCALGHEGVGTVEKVGSAVTAHKIGDRVGGGYLRSVCFDSIVHEPATRVLAHSTRPQENSLTDNLPTPQSCGQCKYCLTGQDIMCYNRDIYGFAGFSNGTFATYYVATEGYIYAIPASMPSEVAAPLQCAGATVYAALKAYYRTGMRVGVLGIGGLGHLAIQFAAKMGAPTTVFSTSPDKENEARGFGASSFVVLGHEDKLDEPVDLLLVTAHKAPDWSTFMSEKVVARGAPIVILGALGMTLEFPFLPYFFNCYNLVTNLVASRATHAEMLAFAAHHDIKPLIEEFPMDEAGMAEAVARLQQGKIRYRAVLKA</sequence>
<gene>
    <name evidence="6" type="ORF">PV07_02641</name>
</gene>
<evidence type="ECO:0000256" key="1">
    <source>
        <dbReference type="ARBA" id="ARBA00001947"/>
    </source>
</evidence>
<dbReference type="HOGENOM" id="CLU_026673_20_2_1"/>
<keyword evidence="2" id="KW-0479">Metal-binding</keyword>
<dbReference type="SUPFAM" id="SSF51735">
    <property type="entry name" value="NAD(P)-binding Rossmann-fold domains"/>
    <property type="match status" value="1"/>
</dbReference>
<feature type="domain" description="Enoyl reductase (ER)" evidence="5">
    <location>
        <begin position="9"/>
        <end position="360"/>
    </location>
</feature>
<comment type="cofactor">
    <cofactor evidence="1">
        <name>Zn(2+)</name>
        <dbReference type="ChEBI" id="CHEBI:29105"/>
    </cofactor>
</comment>
<dbReference type="EMBL" id="KN847041">
    <property type="protein sequence ID" value="KIW30953.1"/>
    <property type="molecule type" value="Genomic_DNA"/>
</dbReference>
<dbReference type="RefSeq" id="XP_016251169.1">
    <property type="nucleotide sequence ID" value="XM_016389267.1"/>
</dbReference>
<keyword evidence="4" id="KW-0560">Oxidoreductase</keyword>
<dbReference type="InterPro" id="IPR002328">
    <property type="entry name" value="ADH_Zn_CS"/>
</dbReference>
<dbReference type="GO" id="GO:0016616">
    <property type="term" value="F:oxidoreductase activity, acting on the CH-OH group of donors, NAD or NADP as acceptor"/>
    <property type="evidence" value="ECO:0007669"/>
    <property type="project" value="InterPro"/>
</dbReference>
<evidence type="ECO:0000313" key="7">
    <source>
        <dbReference type="Proteomes" id="UP000054466"/>
    </source>
</evidence>
<evidence type="ECO:0000259" key="5">
    <source>
        <dbReference type="SMART" id="SM00829"/>
    </source>
</evidence>
<dbReference type="PROSITE" id="PS00065">
    <property type="entry name" value="D_2_HYDROXYACID_DH_1"/>
    <property type="match status" value="1"/>
</dbReference>
<dbReference type="FunFam" id="3.40.50.720:FF:000022">
    <property type="entry name" value="Cinnamyl alcohol dehydrogenase"/>
    <property type="match status" value="1"/>
</dbReference>
<dbReference type="InterPro" id="IPR047109">
    <property type="entry name" value="CAD-like"/>
</dbReference>
<dbReference type="PANTHER" id="PTHR42683">
    <property type="entry name" value="ALDEHYDE REDUCTASE"/>
    <property type="match status" value="1"/>
</dbReference>
<dbReference type="AlphaFoldDB" id="A0A0D2CIK6"/>
<organism evidence="6 7">
    <name type="scientific">Cladophialophora immunda</name>
    <dbReference type="NCBI Taxonomy" id="569365"/>
    <lineage>
        <taxon>Eukaryota</taxon>
        <taxon>Fungi</taxon>
        <taxon>Dikarya</taxon>
        <taxon>Ascomycota</taxon>
        <taxon>Pezizomycotina</taxon>
        <taxon>Eurotiomycetes</taxon>
        <taxon>Chaetothyriomycetidae</taxon>
        <taxon>Chaetothyriales</taxon>
        <taxon>Herpotrichiellaceae</taxon>
        <taxon>Cladophialophora</taxon>
    </lineage>
</organism>
<dbReference type="InterPro" id="IPR013154">
    <property type="entry name" value="ADH-like_N"/>
</dbReference>
<dbReference type="STRING" id="569365.A0A0D2CIK6"/>